<evidence type="ECO:0000256" key="4">
    <source>
        <dbReference type="ARBA" id="ARBA00023284"/>
    </source>
</evidence>
<evidence type="ECO:0000313" key="7">
    <source>
        <dbReference type="EMBL" id="WOF13083.1"/>
    </source>
</evidence>
<protein>
    <submittedName>
        <fullName evidence="6">Peroxiredoxin</fullName>
    </submittedName>
    <submittedName>
        <fullName evidence="7">TlpA family protein disulfide reductase</fullName>
    </submittedName>
</protein>
<dbReference type="RefSeq" id="WP_118302889.1">
    <property type="nucleotide sequence ID" value="NZ_BMPA01000001.1"/>
</dbReference>
<reference evidence="6 8" key="2">
    <citation type="submission" date="2020-03" db="EMBL/GenBank/DDBJ databases">
        <title>Genomic Encyclopedia of Type Strains, Phase IV (KMG-IV): sequencing the most valuable type-strain genomes for metagenomic binning, comparative biology and taxonomic classification.</title>
        <authorList>
            <person name="Goeker M."/>
        </authorList>
    </citation>
    <scope>NUCLEOTIDE SEQUENCE [LARGE SCALE GENOMIC DNA]</scope>
    <source>
        <strain evidence="6 8">DSM 105722</strain>
    </source>
</reference>
<dbReference type="GO" id="GO:0016209">
    <property type="term" value="F:antioxidant activity"/>
    <property type="evidence" value="ECO:0007669"/>
    <property type="project" value="InterPro"/>
</dbReference>
<dbReference type="GeneID" id="86892186"/>
<dbReference type="PANTHER" id="PTHR42852">
    <property type="entry name" value="THIOL:DISULFIDE INTERCHANGE PROTEIN DSBE"/>
    <property type="match status" value="1"/>
</dbReference>
<dbReference type="GO" id="GO:0017004">
    <property type="term" value="P:cytochrome complex assembly"/>
    <property type="evidence" value="ECO:0007669"/>
    <property type="project" value="UniProtKB-KW"/>
</dbReference>
<keyword evidence="4" id="KW-0676">Redox-active center</keyword>
<proteinExistence type="predicted"/>
<dbReference type="GO" id="GO:0016491">
    <property type="term" value="F:oxidoreductase activity"/>
    <property type="evidence" value="ECO:0007669"/>
    <property type="project" value="InterPro"/>
</dbReference>
<keyword evidence="9" id="KW-1185">Reference proteome</keyword>
<keyword evidence="2" id="KW-0201">Cytochrome c-type biogenesis</keyword>
<evidence type="ECO:0000256" key="2">
    <source>
        <dbReference type="ARBA" id="ARBA00022748"/>
    </source>
</evidence>
<dbReference type="InterPro" id="IPR013766">
    <property type="entry name" value="Thioredoxin_domain"/>
</dbReference>
<evidence type="ECO:0000259" key="5">
    <source>
        <dbReference type="PROSITE" id="PS51352"/>
    </source>
</evidence>
<comment type="subcellular location">
    <subcellularLocation>
        <location evidence="1">Cell envelope</location>
    </subcellularLocation>
</comment>
<dbReference type="SUPFAM" id="SSF52833">
    <property type="entry name" value="Thioredoxin-like"/>
    <property type="match status" value="1"/>
</dbReference>
<dbReference type="Proteomes" id="UP000576368">
    <property type="component" value="Unassembled WGS sequence"/>
</dbReference>
<evidence type="ECO:0000256" key="1">
    <source>
        <dbReference type="ARBA" id="ARBA00004196"/>
    </source>
</evidence>
<evidence type="ECO:0000313" key="6">
    <source>
        <dbReference type="EMBL" id="NJC16413.1"/>
    </source>
</evidence>
<reference evidence="7 9" key="1">
    <citation type="submission" date="2019-09" db="EMBL/GenBank/DDBJ databases">
        <title>Butyricimonas paravirosa DSM 105722 (=214-4 = JCM 18677 = CCUG 65563).</title>
        <authorList>
            <person name="Le Roy T."/>
            <person name="Cani P.D."/>
        </authorList>
    </citation>
    <scope>NUCLEOTIDE SEQUENCE [LARGE SCALE GENOMIC DNA]</scope>
    <source>
        <strain evidence="7 9">DSM 105722</strain>
    </source>
</reference>
<keyword evidence="3" id="KW-1015">Disulfide bond</keyword>
<name>A0A7X5Y8B8_9BACT</name>
<dbReference type="InterPro" id="IPR036249">
    <property type="entry name" value="Thioredoxin-like_sf"/>
</dbReference>
<organism evidence="6 8">
    <name type="scientific">Butyricimonas paravirosa</name>
    <dbReference type="NCBI Taxonomy" id="1472417"/>
    <lineage>
        <taxon>Bacteria</taxon>
        <taxon>Pseudomonadati</taxon>
        <taxon>Bacteroidota</taxon>
        <taxon>Bacteroidia</taxon>
        <taxon>Bacteroidales</taxon>
        <taxon>Odoribacteraceae</taxon>
        <taxon>Butyricimonas</taxon>
    </lineage>
</organism>
<feature type="domain" description="Thioredoxin" evidence="5">
    <location>
        <begin position="192"/>
        <end position="338"/>
    </location>
</feature>
<dbReference type="Pfam" id="PF00578">
    <property type="entry name" value="AhpC-TSA"/>
    <property type="match status" value="1"/>
</dbReference>
<evidence type="ECO:0000313" key="9">
    <source>
        <dbReference type="Proteomes" id="UP001302374"/>
    </source>
</evidence>
<dbReference type="AlphaFoldDB" id="A0A7X5Y8B8"/>
<accession>A0A7X5Y8B8</accession>
<dbReference type="Proteomes" id="UP001302374">
    <property type="component" value="Chromosome"/>
</dbReference>
<dbReference type="PROSITE" id="PS51352">
    <property type="entry name" value="THIOREDOXIN_2"/>
    <property type="match status" value="1"/>
</dbReference>
<dbReference type="GO" id="GO:0030313">
    <property type="term" value="C:cell envelope"/>
    <property type="evidence" value="ECO:0007669"/>
    <property type="project" value="UniProtKB-SubCell"/>
</dbReference>
<dbReference type="InterPro" id="IPR000866">
    <property type="entry name" value="AhpC/TSA"/>
</dbReference>
<evidence type="ECO:0000256" key="3">
    <source>
        <dbReference type="ARBA" id="ARBA00023157"/>
    </source>
</evidence>
<evidence type="ECO:0000313" key="8">
    <source>
        <dbReference type="Proteomes" id="UP000576368"/>
    </source>
</evidence>
<dbReference type="Gene3D" id="3.40.30.10">
    <property type="entry name" value="Glutaredoxin"/>
    <property type="match status" value="1"/>
</dbReference>
<dbReference type="EMBL" id="CP043839">
    <property type="protein sequence ID" value="WOF13083.1"/>
    <property type="molecule type" value="Genomic_DNA"/>
</dbReference>
<dbReference type="InterPro" id="IPR050553">
    <property type="entry name" value="Thioredoxin_ResA/DsbE_sf"/>
</dbReference>
<gene>
    <name evidence="7" type="ORF">F1644_12800</name>
    <name evidence="6" type="ORF">GGR15_000015</name>
</gene>
<dbReference type="PANTHER" id="PTHR42852:SF6">
    <property type="entry name" value="THIOL:DISULFIDE INTERCHANGE PROTEIN DSBE"/>
    <property type="match status" value="1"/>
</dbReference>
<dbReference type="EMBL" id="JAATLI010000001">
    <property type="protein sequence ID" value="NJC16413.1"/>
    <property type="molecule type" value="Genomic_DNA"/>
</dbReference>
<sequence>MRLLISILFICVTLSVSAQFSLQGKLRTLRPLTIKVTDLVGKTIVEYPVKSDKEFKTKPVNIREDLYIFHIGDYTEQIILTNNVVSMNGFLNDQKPEESTLEFEGIDLHMKLLEIMGQCKEQVFKKEVFKNFVEKDESLEPVIRGALMYLNKIYLGHDYESYKRVLDLIPEDGREAQVVKYLVDEVTKRQSIAVGTQAYDFTFVDVDGNEVSLSDFRGKFVLLDFSASWCGGCRLEAKKLIPIYDKLKGDDLVFISISLDNWEKDWRRMVKEDQLPWVTLWDSEGFTKGNKPNKVQTAYGFYQIPFLVLIDKEGKIVARDLRGEKVKEAIEKAREGKL</sequence>
<dbReference type="CDD" id="cd02966">
    <property type="entry name" value="TlpA_like_family"/>
    <property type="match status" value="1"/>
</dbReference>